<comment type="caution">
    <text evidence="1">The sequence shown here is derived from an EMBL/GenBank/DDBJ whole genome shotgun (WGS) entry which is preliminary data.</text>
</comment>
<gene>
    <name evidence="1" type="ORF">PSON_ATCC_30995.1.T1170119</name>
</gene>
<name>A0A8S1QRU0_9CILI</name>
<dbReference type="Proteomes" id="UP000692954">
    <property type="component" value="Unassembled WGS sequence"/>
</dbReference>
<sequence length="140" mass="16757">MKWAISYNKNKEQLSHIFQATIPLIKITFDPSIDFLDFGGNPLYYVINHKNIEKQNLKFGELCIYSIKYLNLFNFQIIITISYVWIQGYHINVSKIQDILQIFEELYLELKANINQIDVSLNQKLDQKEFLYYIKQILRI</sequence>
<dbReference type="OrthoDB" id="273917at2759"/>
<dbReference type="AlphaFoldDB" id="A0A8S1QRU0"/>
<keyword evidence="2" id="KW-1185">Reference proteome</keyword>
<dbReference type="EMBL" id="CAJJDN010000117">
    <property type="protein sequence ID" value="CAD8118469.1"/>
    <property type="molecule type" value="Genomic_DNA"/>
</dbReference>
<evidence type="ECO:0000313" key="2">
    <source>
        <dbReference type="Proteomes" id="UP000692954"/>
    </source>
</evidence>
<organism evidence="1 2">
    <name type="scientific">Paramecium sonneborni</name>
    <dbReference type="NCBI Taxonomy" id="65129"/>
    <lineage>
        <taxon>Eukaryota</taxon>
        <taxon>Sar</taxon>
        <taxon>Alveolata</taxon>
        <taxon>Ciliophora</taxon>
        <taxon>Intramacronucleata</taxon>
        <taxon>Oligohymenophorea</taxon>
        <taxon>Peniculida</taxon>
        <taxon>Parameciidae</taxon>
        <taxon>Paramecium</taxon>
    </lineage>
</organism>
<reference evidence="1" key="1">
    <citation type="submission" date="2021-01" db="EMBL/GenBank/DDBJ databases">
        <authorList>
            <consortium name="Genoscope - CEA"/>
            <person name="William W."/>
        </authorList>
    </citation>
    <scope>NUCLEOTIDE SEQUENCE</scope>
</reference>
<proteinExistence type="predicted"/>
<protein>
    <submittedName>
        <fullName evidence="1">Uncharacterized protein</fullName>
    </submittedName>
</protein>
<evidence type="ECO:0000313" key="1">
    <source>
        <dbReference type="EMBL" id="CAD8118469.1"/>
    </source>
</evidence>
<accession>A0A8S1QRU0</accession>